<feature type="non-terminal residue" evidence="1">
    <location>
        <position position="40"/>
    </location>
</feature>
<evidence type="ECO:0000313" key="2">
    <source>
        <dbReference type="Proteomes" id="UP000676336"/>
    </source>
</evidence>
<dbReference type="EMBL" id="CAJOBI010331186">
    <property type="protein sequence ID" value="CAF5198748.1"/>
    <property type="molecule type" value="Genomic_DNA"/>
</dbReference>
<organism evidence="1 2">
    <name type="scientific">Rotaria magnacalcarata</name>
    <dbReference type="NCBI Taxonomy" id="392030"/>
    <lineage>
        <taxon>Eukaryota</taxon>
        <taxon>Metazoa</taxon>
        <taxon>Spiralia</taxon>
        <taxon>Gnathifera</taxon>
        <taxon>Rotifera</taxon>
        <taxon>Eurotatoria</taxon>
        <taxon>Bdelloidea</taxon>
        <taxon>Philodinida</taxon>
        <taxon>Philodinidae</taxon>
        <taxon>Rotaria</taxon>
    </lineage>
</organism>
<dbReference type="Proteomes" id="UP000676336">
    <property type="component" value="Unassembled WGS sequence"/>
</dbReference>
<accession>A0A8S3IDW1</accession>
<name>A0A8S3IDW1_9BILA</name>
<protein>
    <submittedName>
        <fullName evidence="1">Uncharacterized protein</fullName>
    </submittedName>
</protein>
<proteinExistence type="predicted"/>
<dbReference type="AlphaFoldDB" id="A0A8S3IDW1"/>
<reference evidence="1" key="1">
    <citation type="submission" date="2021-02" db="EMBL/GenBank/DDBJ databases">
        <authorList>
            <person name="Nowell W R."/>
        </authorList>
    </citation>
    <scope>NUCLEOTIDE SEQUENCE</scope>
</reference>
<comment type="caution">
    <text evidence="1">The sequence shown here is derived from an EMBL/GenBank/DDBJ whole genome shotgun (WGS) entry which is preliminary data.</text>
</comment>
<gene>
    <name evidence="1" type="ORF">SMN809_LOCUS74882</name>
</gene>
<evidence type="ECO:0000313" key="1">
    <source>
        <dbReference type="EMBL" id="CAF5198748.1"/>
    </source>
</evidence>
<sequence>MTCDKRSTLTPALNTPNFLVNGRPRLFSTPEKQDLKTIYE</sequence>